<keyword evidence="2" id="KW-1185">Reference proteome</keyword>
<dbReference type="AlphaFoldDB" id="A0A8H6MVM2"/>
<accession>A0A8H6MVM2</accession>
<evidence type="ECO:0008006" key="3">
    <source>
        <dbReference type="Google" id="ProtNLM"/>
    </source>
</evidence>
<gene>
    <name evidence="1" type="ORF">CSOJ01_06624</name>
</gene>
<evidence type="ECO:0000313" key="2">
    <source>
        <dbReference type="Proteomes" id="UP000652219"/>
    </source>
</evidence>
<protein>
    <recommendedName>
        <fullName evidence="3">F-box domain-containing protein</fullName>
    </recommendedName>
</protein>
<evidence type="ECO:0000313" key="1">
    <source>
        <dbReference type="EMBL" id="KAF6809915.1"/>
    </source>
</evidence>
<name>A0A8H6MVM2_9PEZI</name>
<comment type="caution">
    <text evidence="1">The sequence shown here is derived from an EMBL/GenBank/DDBJ whole genome shotgun (WGS) entry which is preliminary data.</text>
</comment>
<dbReference type="Proteomes" id="UP000652219">
    <property type="component" value="Unassembled WGS sequence"/>
</dbReference>
<dbReference type="EMBL" id="WIGN01000094">
    <property type="protein sequence ID" value="KAF6809915.1"/>
    <property type="molecule type" value="Genomic_DNA"/>
</dbReference>
<sequence>MGADDRGHAGLDTQTNKNDHTRLDDLPFDIYCVIATHLDYGDVVRLKASNKRLCELICLEKVVPSSTRIRALQYADRPLGYSGKYGRRLWACFGCDKFLPGDAFGDRMRHLKVYKMGRKKSQSAMRRCWTCAINERLYEHLQPVKKQGIFYYLCHKCGRMQTESQRCKSLASTDAQGSALDNTVCFDDHQPAPVRGPFENLPLGVFQRIVRNTELIDAISMRQVNHYMRDTVETGWVPLHRRFEFIKRWEPGSGVVNVTPRLPCYACFTAKPYTKFSSRQHALFEDHPETFWKRRCNACVDSLYRSRTHEALNDLRHRAVCETCHLLKQERESFLACLEQI</sequence>
<proteinExistence type="predicted"/>
<reference evidence="1 2" key="1">
    <citation type="journal article" date="2020" name="Phytopathology">
        <title>Genome Sequence Resources of Colletotrichum truncatum, C. plurivorum, C. musicola, and C. sojae: Four Species Pathogenic to Soybean (Glycine max).</title>
        <authorList>
            <person name="Rogerio F."/>
            <person name="Boufleur T.R."/>
            <person name="Ciampi-Guillardi M."/>
            <person name="Sukno S.A."/>
            <person name="Thon M.R."/>
            <person name="Massola Junior N.S."/>
            <person name="Baroncelli R."/>
        </authorList>
    </citation>
    <scope>NUCLEOTIDE SEQUENCE [LARGE SCALE GENOMIC DNA]</scope>
    <source>
        <strain evidence="1 2">LFN0009</strain>
    </source>
</reference>
<organism evidence="1 2">
    <name type="scientific">Colletotrichum sojae</name>
    <dbReference type="NCBI Taxonomy" id="2175907"/>
    <lineage>
        <taxon>Eukaryota</taxon>
        <taxon>Fungi</taxon>
        <taxon>Dikarya</taxon>
        <taxon>Ascomycota</taxon>
        <taxon>Pezizomycotina</taxon>
        <taxon>Sordariomycetes</taxon>
        <taxon>Hypocreomycetidae</taxon>
        <taxon>Glomerellales</taxon>
        <taxon>Glomerellaceae</taxon>
        <taxon>Colletotrichum</taxon>
        <taxon>Colletotrichum orchidearum species complex</taxon>
    </lineage>
</organism>